<feature type="transmembrane region" description="Helical" evidence="9">
    <location>
        <begin position="784"/>
        <end position="803"/>
    </location>
</feature>
<gene>
    <name evidence="11" type="ORF">EVOR1521_LOCUS3298</name>
</gene>
<feature type="transmembrane region" description="Helical" evidence="9">
    <location>
        <begin position="578"/>
        <end position="598"/>
    </location>
</feature>
<evidence type="ECO:0000256" key="8">
    <source>
        <dbReference type="ARBA" id="ARBA00023136"/>
    </source>
</evidence>
<dbReference type="InterPro" id="IPR000719">
    <property type="entry name" value="Prot_kinase_dom"/>
</dbReference>
<dbReference type="CDD" id="cd05117">
    <property type="entry name" value="STKc_CAMK"/>
    <property type="match status" value="1"/>
</dbReference>
<keyword evidence="6" id="KW-0067">ATP-binding</keyword>
<evidence type="ECO:0000256" key="7">
    <source>
        <dbReference type="ARBA" id="ARBA00022989"/>
    </source>
</evidence>
<dbReference type="CDD" id="cd10322">
    <property type="entry name" value="SLC5sbd"/>
    <property type="match status" value="1"/>
</dbReference>
<feature type="transmembrane region" description="Helical" evidence="9">
    <location>
        <begin position="444"/>
        <end position="466"/>
    </location>
</feature>
<keyword evidence="12" id="KW-1185">Reference proteome</keyword>
<dbReference type="GO" id="GO:0022857">
    <property type="term" value="F:transmembrane transporter activity"/>
    <property type="evidence" value="ECO:0007669"/>
    <property type="project" value="InterPro"/>
</dbReference>
<evidence type="ECO:0000256" key="2">
    <source>
        <dbReference type="ARBA" id="ARBA00006434"/>
    </source>
</evidence>
<sequence length="1406" mass="153976">MAGARAEDQKQQGNVVLYVVVAIYLVLLLVVAKIAHSRKRRATASAGEVQAHFGGSFGAATLLLTTFSTVYSGFTVTGIPDEAFDKGFVSLRWVGATLVIVAAMLLLYPRLRRLAVTREYKSPIDFVSDRYGTIRLRLLCAACGVVPMIIYITAQMLSFAAMVQGMTFQVIPKWACILVFIVLMLTLEVLGGMNSVVLTDVVQSTVMILSFLAVPFFLAFEYGSLPDMGPADCPFLMSVSPNVTDSFSVPEQCMGSGCVAAGCIAAVKPEFYEFPSRSTLCDVIFFLINMLAAPLQPHMVQRAYIASSDASLRLVMAAMLLAPFVAQPPGIIIGLTKSAYDPAWPLVDRGASAFSAVTAQLKMAGPIQYFLVSVMTCSTLAAIMSTADSALMGASSVVSMDVIKGTLLKSLSTKNVVRAGELTSGIVCAVSFALAMLLSSDQMGTIIVFQNGMLMQMLPAFGFGLYLNIAERAVTGGIAAGLVSLLILSIAGNPLDDYVPSINVSVFFNFLFVALVQVSVPGTTKGQLTVEGIRKIMSSSREPSIALAALMIGLALISAPWYGRPGEQEPIIFGSPRWGIIQMAFFVVIFGIGVVACVQWRPPTDSLSDVDVHGVAEGPKEAECRHTGCSGQVKMNREVQILQGLSHPRIVNLHAVHRTKQWVFLVMELVKGGELFDVIVSNKTLNEIEAKYIFRQLLEGVGYMHTKHVIHRDLKPENILIASSREVPPPMTGVLREVKIADFGLSKIINEGTSFAKTFVGTPQYWAPEVLNVQRGGGSYTQAADFWSLGAVLFVMLGGRYPFDGKAMPLEEQIRTATFSMTSAAWQRVSDEAKDMVRGLLKVNPKERLNIEDCMVHPWLAGAIPRSPTQVLPASKVTVTEALCHEAIETVPRRHLWIWALGAQEAWAEVPAAPASGPTFRTLRAVPEIPVATAVILLRTTQEAALDWGGPFSKASVWQTNFNKRRSEGFPSFRERYANYDLTGLLNQTQLMLKDPRTNRLYFSFLDEVQFRTLQDGIKRRAEQDRFGFNVGARLYRKILNGDEVGPRIQTQPDTFDPKAPVDMSSPFSGRWPALKPPLPKGQSAGDLAEGSRRLLEYLRSQGYCKDFSLSSFELQKDGRVQFSSFVLEPANLEATSTLMRSRGFPPRYDSRILQAFFADRGFDSELEDELSDGLDSNKGSRGVRTKWLLSADPDISLDGIEVPVVLSDERPEDDQDLIFCLNELLKLQVSIASSLEVACLAFRHADRDLSDNIRRAFNEANKLSAKAATVVSNYAQVAQQVSRNILPDLKLAIQEKEPSLAVSLLGIVKDWVSNMKKDGEQIQHLYSSLQQNVHDLILGAQRAKSGADRRLAESLQEQAEVGSEMGPMQFSWLMYGPGVKGIGRFLVSLVFCSCPIIREPLLEEV</sequence>
<dbReference type="EMBL" id="CAUJNA010000200">
    <property type="protein sequence ID" value="CAJ1373504.1"/>
    <property type="molecule type" value="Genomic_DNA"/>
</dbReference>
<feature type="transmembrane region" description="Helical" evidence="9">
    <location>
        <begin position="171"/>
        <end position="190"/>
    </location>
</feature>
<feature type="domain" description="Protein kinase" evidence="10">
    <location>
        <begin position="567"/>
        <end position="860"/>
    </location>
</feature>
<accession>A0AA36HQL4</accession>
<feature type="transmembrane region" description="Helical" evidence="9">
    <location>
        <begin position="138"/>
        <end position="159"/>
    </location>
</feature>
<comment type="caution">
    <text evidence="11">The sequence shown here is derived from an EMBL/GenBank/DDBJ whole genome shotgun (WGS) entry which is preliminary data.</text>
</comment>
<dbReference type="InterPro" id="IPR001734">
    <property type="entry name" value="Na/solute_symporter"/>
</dbReference>
<dbReference type="SMART" id="SM00220">
    <property type="entry name" value="S_TKc"/>
    <property type="match status" value="1"/>
</dbReference>
<dbReference type="GO" id="GO:0016020">
    <property type="term" value="C:membrane"/>
    <property type="evidence" value="ECO:0007669"/>
    <property type="project" value="UniProtKB-SubCell"/>
</dbReference>
<evidence type="ECO:0000313" key="11">
    <source>
        <dbReference type="EMBL" id="CAJ1373504.1"/>
    </source>
</evidence>
<feature type="transmembrane region" description="Helical" evidence="9">
    <location>
        <begin position="369"/>
        <end position="398"/>
    </location>
</feature>
<comment type="subunit">
    <text evidence="3">Monomer.</text>
</comment>
<evidence type="ECO:0000259" key="10">
    <source>
        <dbReference type="PROSITE" id="PS50011"/>
    </source>
</evidence>
<feature type="transmembrane region" description="Helical" evidence="9">
    <location>
        <begin position="545"/>
        <end position="563"/>
    </location>
</feature>
<comment type="subcellular location">
    <subcellularLocation>
        <location evidence="1">Membrane</location>
        <topology evidence="1">Multi-pass membrane protein</topology>
    </subcellularLocation>
</comment>
<evidence type="ECO:0000256" key="5">
    <source>
        <dbReference type="ARBA" id="ARBA00022741"/>
    </source>
</evidence>
<evidence type="ECO:0000256" key="6">
    <source>
        <dbReference type="ARBA" id="ARBA00022840"/>
    </source>
</evidence>
<evidence type="ECO:0000256" key="4">
    <source>
        <dbReference type="ARBA" id="ARBA00022692"/>
    </source>
</evidence>
<dbReference type="Gene3D" id="1.20.1730.10">
    <property type="entry name" value="Sodium/glucose cotransporter"/>
    <property type="match status" value="1"/>
</dbReference>
<feature type="transmembrane region" description="Helical" evidence="9">
    <location>
        <begin position="53"/>
        <end position="71"/>
    </location>
</feature>
<keyword evidence="4 9" id="KW-0812">Transmembrane</keyword>
<keyword evidence="7 9" id="KW-1133">Transmembrane helix</keyword>
<name>A0AA36HQL4_9DINO</name>
<evidence type="ECO:0000256" key="3">
    <source>
        <dbReference type="ARBA" id="ARBA00011245"/>
    </source>
</evidence>
<reference evidence="11" key="1">
    <citation type="submission" date="2023-08" db="EMBL/GenBank/DDBJ databases">
        <authorList>
            <person name="Chen Y."/>
            <person name="Shah S."/>
            <person name="Dougan E. K."/>
            <person name="Thang M."/>
            <person name="Chan C."/>
        </authorList>
    </citation>
    <scope>NUCLEOTIDE SEQUENCE</scope>
</reference>
<feature type="transmembrane region" description="Helical" evidence="9">
    <location>
        <begin position="15"/>
        <end position="32"/>
    </location>
</feature>
<dbReference type="PROSITE" id="PS50011">
    <property type="entry name" value="PROTEIN_KINASE_DOM"/>
    <property type="match status" value="1"/>
</dbReference>
<feature type="transmembrane region" description="Helical" evidence="9">
    <location>
        <begin position="197"/>
        <end position="220"/>
    </location>
</feature>
<evidence type="ECO:0000256" key="9">
    <source>
        <dbReference type="SAM" id="Phobius"/>
    </source>
</evidence>
<proteinExistence type="inferred from homology"/>
<comment type="similarity">
    <text evidence="2">Belongs to the sodium:solute symporter (SSF) (TC 2.A.21) family.</text>
</comment>
<dbReference type="FunFam" id="1.10.510.10:FF:000571">
    <property type="entry name" value="Maternal embryonic leucine zipper kinase"/>
    <property type="match status" value="1"/>
</dbReference>
<dbReference type="Gene3D" id="1.10.510.10">
    <property type="entry name" value="Transferase(Phosphotransferase) domain 1"/>
    <property type="match status" value="1"/>
</dbReference>
<dbReference type="InterPro" id="IPR008271">
    <property type="entry name" value="Ser/Thr_kinase_AS"/>
</dbReference>
<dbReference type="InterPro" id="IPR038377">
    <property type="entry name" value="Na/Glc_symporter_sf"/>
</dbReference>
<feature type="transmembrane region" description="Helical" evidence="9">
    <location>
        <begin position="314"/>
        <end position="335"/>
    </location>
</feature>
<dbReference type="PROSITE" id="PS50283">
    <property type="entry name" value="NA_SOLUT_SYMP_3"/>
    <property type="match status" value="1"/>
</dbReference>
<dbReference type="InterPro" id="IPR011009">
    <property type="entry name" value="Kinase-like_dom_sf"/>
</dbReference>
<dbReference type="Pfam" id="PF00474">
    <property type="entry name" value="SSF"/>
    <property type="match status" value="1"/>
</dbReference>
<feature type="transmembrane region" description="Helical" evidence="9">
    <location>
        <begin position="473"/>
        <end position="492"/>
    </location>
</feature>
<organism evidence="11 12">
    <name type="scientific">Effrenium voratum</name>
    <dbReference type="NCBI Taxonomy" id="2562239"/>
    <lineage>
        <taxon>Eukaryota</taxon>
        <taxon>Sar</taxon>
        <taxon>Alveolata</taxon>
        <taxon>Dinophyceae</taxon>
        <taxon>Suessiales</taxon>
        <taxon>Symbiodiniaceae</taxon>
        <taxon>Effrenium</taxon>
    </lineage>
</organism>
<keyword evidence="8 9" id="KW-0472">Membrane</keyword>
<evidence type="ECO:0000256" key="1">
    <source>
        <dbReference type="ARBA" id="ARBA00004141"/>
    </source>
</evidence>
<feature type="transmembrane region" description="Helical" evidence="9">
    <location>
        <begin position="504"/>
        <end position="524"/>
    </location>
</feature>
<dbReference type="GO" id="GO:0004672">
    <property type="term" value="F:protein kinase activity"/>
    <property type="evidence" value="ECO:0007669"/>
    <property type="project" value="InterPro"/>
</dbReference>
<protein>
    <recommendedName>
        <fullName evidence="10">Protein kinase domain-containing protein</fullName>
    </recommendedName>
</protein>
<feature type="transmembrane region" description="Helical" evidence="9">
    <location>
        <begin position="91"/>
        <end position="108"/>
    </location>
</feature>
<dbReference type="SUPFAM" id="SSF56112">
    <property type="entry name" value="Protein kinase-like (PK-like)"/>
    <property type="match status" value="1"/>
</dbReference>
<dbReference type="GO" id="GO:0005524">
    <property type="term" value="F:ATP binding"/>
    <property type="evidence" value="ECO:0007669"/>
    <property type="project" value="UniProtKB-KW"/>
</dbReference>
<dbReference type="PROSITE" id="PS00108">
    <property type="entry name" value="PROTEIN_KINASE_ST"/>
    <property type="match status" value="1"/>
</dbReference>
<dbReference type="Pfam" id="PF00069">
    <property type="entry name" value="Pkinase"/>
    <property type="match status" value="1"/>
</dbReference>
<evidence type="ECO:0000313" key="12">
    <source>
        <dbReference type="Proteomes" id="UP001178507"/>
    </source>
</evidence>
<keyword evidence="5" id="KW-0547">Nucleotide-binding</keyword>
<dbReference type="Proteomes" id="UP001178507">
    <property type="component" value="Unassembled WGS sequence"/>
</dbReference>
<dbReference type="PANTHER" id="PTHR24347">
    <property type="entry name" value="SERINE/THREONINE-PROTEIN KINASE"/>
    <property type="match status" value="1"/>
</dbReference>